<dbReference type="RefSeq" id="WP_128921418.1">
    <property type="nucleotide sequence ID" value="NZ_LBJC01000028.1"/>
</dbReference>
<dbReference type="InterPro" id="IPR029052">
    <property type="entry name" value="Metallo-depent_PP-like"/>
</dbReference>
<keyword evidence="3" id="KW-1185">Reference proteome</keyword>
<sequence>MLLWILSDLHVELTRGWDLPSGDARPRFDVLVVAGDLIPRAERGVKWLRERVTDRPVIYVVGNHEFYGADEFRTVDKAKAAAAGTNIHVLQYETVRIEHVTFAGATTWTDFDLLGDQHRAMSVAAERMNDFRKIRTARYERRFQPHHAYARHLAARLFFEGQMRKERSGKLVVVSHHAPHPGPTVTLSDPPTPDEILNAAYRSDLTALMRPASDEGCGALKPADLWIYGHTHESEDIMIGMTRVVSNAKGYGPWPPQQRDWDNPRFDPNFVIEI</sequence>
<comment type="caution">
    <text evidence="2">The sequence shown here is derived from an EMBL/GenBank/DDBJ whole genome shotgun (WGS) entry which is preliminary data.</text>
</comment>
<accession>A0A4Q0RX25</accession>
<evidence type="ECO:0000259" key="1">
    <source>
        <dbReference type="Pfam" id="PF00149"/>
    </source>
</evidence>
<dbReference type="PANTHER" id="PTHR37844:SF2">
    <property type="entry name" value="SER_THR PROTEIN PHOSPHATASE SUPERFAMILY (AFU_ORTHOLOGUE AFUA_1G14840)"/>
    <property type="match status" value="1"/>
</dbReference>
<dbReference type="OrthoDB" id="356681at2"/>
<dbReference type="SUPFAM" id="SSF56300">
    <property type="entry name" value="Metallo-dependent phosphatases"/>
    <property type="match status" value="1"/>
</dbReference>
<reference evidence="2 3" key="1">
    <citation type="submission" date="2015-04" db="EMBL/GenBank/DDBJ databases">
        <title>Comparative genomics of rhizobia nodulating Arachis hypogaea in China.</title>
        <authorList>
            <person name="Li Y."/>
        </authorList>
    </citation>
    <scope>NUCLEOTIDE SEQUENCE [LARGE SCALE GENOMIC DNA]</scope>
    <source>
        <strain evidence="2 3">CCBAU 51757</strain>
    </source>
</reference>
<dbReference type="Gene3D" id="3.60.21.10">
    <property type="match status" value="1"/>
</dbReference>
<dbReference type="Pfam" id="PF00149">
    <property type="entry name" value="Metallophos"/>
    <property type="match status" value="1"/>
</dbReference>
<dbReference type="Proteomes" id="UP000289546">
    <property type="component" value="Unassembled WGS sequence"/>
</dbReference>
<proteinExistence type="predicted"/>
<name>A0A4Q0RX25_9BRAD</name>
<organism evidence="2 3">
    <name type="scientific">Bradyrhizobium nanningense</name>
    <dbReference type="NCBI Taxonomy" id="1325118"/>
    <lineage>
        <taxon>Bacteria</taxon>
        <taxon>Pseudomonadati</taxon>
        <taxon>Pseudomonadota</taxon>
        <taxon>Alphaproteobacteria</taxon>
        <taxon>Hyphomicrobiales</taxon>
        <taxon>Nitrobacteraceae</taxon>
        <taxon>Bradyrhizobium</taxon>
    </lineage>
</organism>
<gene>
    <name evidence="2" type="ORF">XH99_29555</name>
</gene>
<evidence type="ECO:0000313" key="3">
    <source>
        <dbReference type="Proteomes" id="UP000289546"/>
    </source>
</evidence>
<dbReference type="AlphaFoldDB" id="A0A4Q0RX25"/>
<protein>
    <submittedName>
        <fullName evidence="2">Metallophosphoesterase</fullName>
    </submittedName>
</protein>
<feature type="domain" description="Calcineurin-like phosphoesterase" evidence="1">
    <location>
        <begin position="2"/>
        <end position="233"/>
    </location>
</feature>
<dbReference type="EMBL" id="LBJQ01000089">
    <property type="protein sequence ID" value="RXH24208.1"/>
    <property type="molecule type" value="Genomic_DNA"/>
</dbReference>
<dbReference type="PANTHER" id="PTHR37844">
    <property type="entry name" value="SER/THR PROTEIN PHOSPHATASE SUPERFAMILY (AFU_ORTHOLOGUE AFUA_1G14840)"/>
    <property type="match status" value="1"/>
</dbReference>
<dbReference type="GO" id="GO:0016787">
    <property type="term" value="F:hydrolase activity"/>
    <property type="evidence" value="ECO:0007669"/>
    <property type="project" value="InterPro"/>
</dbReference>
<dbReference type="InterPro" id="IPR004843">
    <property type="entry name" value="Calcineurin-like_PHP"/>
</dbReference>
<evidence type="ECO:0000313" key="2">
    <source>
        <dbReference type="EMBL" id="RXH24208.1"/>
    </source>
</evidence>